<name>A0A8S5NDF8_9CAUD</name>
<protein>
    <submittedName>
        <fullName evidence="1">Uncharacterized protein</fullName>
    </submittedName>
</protein>
<accession>A0A8S5NDF8</accession>
<organism evidence="1">
    <name type="scientific">Siphoviridae sp. ctQ0C17</name>
    <dbReference type="NCBI Taxonomy" id="2826325"/>
    <lineage>
        <taxon>Viruses</taxon>
        <taxon>Duplodnaviria</taxon>
        <taxon>Heunggongvirae</taxon>
        <taxon>Uroviricota</taxon>
        <taxon>Caudoviricetes</taxon>
    </lineage>
</organism>
<sequence>MKKKGIRCANPVFYSKSSLLAAKRYKENRDLVEGLLQEDREYEISEVDLMIENYLKGKVK</sequence>
<proteinExistence type="predicted"/>
<reference evidence="1" key="1">
    <citation type="journal article" date="2021" name="Proc. Natl. Acad. Sci. U.S.A.">
        <title>A Catalog of Tens of Thousands of Viruses from Human Metagenomes Reveals Hidden Associations with Chronic Diseases.</title>
        <authorList>
            <person name="Tisza M.J."/>
            <person name="Buck C.B."/>
        </authorList>
    </citation>
    <scope>NUCLEOTIDE SEQUENCE</scope>
    <source>
        <strain evidence="1">CtQ0C17</strain>
    </source>
</reference>
<evidence type="ECO:0000313" key="1">
    <source>
        <dbReference type="EMBL" id="DAD92264.1"/>
    </source>
</evidence>
<dbReference type="EMBL" id="BK015131">
    <property type="protein sequence ID" value="DAD92264.1"/>
    <property type="molecule type" value="Genomic_DNA"/>
</dbReference>